<feature type="region of interest" description="Disordered" evidence="1">
    <location>
        <begin position="1"/>
        <end position="84"/>
    </location>
</feature>
<evidence type="ECO:0000313" key="2">
    <source>
        <dbReference type="EMBL" id="JAP18588.1"/>
    </source>
</evidence>
<feature type="compositionally biased region" description="Basic and acidic residues" evidence="1">
    <location>
        <begin position="1"/>
        <end position="11"/>
    </location>
</feature>
<accession>A0A0V0HDR1</accession>
<proteinExistence type="predicted"/>
<organism evidence="2">
    <name type="scientific">Solanum chacoense</name>
    <name type="common">Chaco potato</name>
    <dbReference type="NCBI Taxonomy" id="4108"/>
    <lineage>
        <taxon>Eukaryota</taxon>
        <taxon>Viridiplantae</taxon>
        <taxon>Streptophyta</taxon>
        <taxon>Embryophyta</taxon>
        <taxon>Tracheophyta</taxon>
        <taxon>Spermatophyta</taxon>
        <taxon>Magnoliopsida</taxon>
        <taxon>eudicotyledons</taxon>
        <taxon>Gunneridae</taxon>
        <taxon>Pentapetalae</taxon>
        <taxon>asterids</taxon>
        <taxon>lamiids</taxon>
        <taxon>Solanales</taxon>
        <taxon>Solanaceae</taxon>
        <taxon>Solanoideae</taxon>
        <taxon>Solaneae</taxon>
        <taxon>Solanum</taxon>
    </lineage>
</organism>
<feature type="compositionally biased region" description="Polar residues" evidence="1">
    <location>
        <begin position="28"/>
        <end position="57"/>
    </location>
</feature>
<name>A0A0V0HDR1_SOLCH</name>
<feature type="compositionally biased region" description="Polar residues" evidence="1">
    <location>
        <begin position="73"/>
        <end position="84"/>
    </location>
</feature>
<evidence type="ECO:0000256" key="1">
    <source>
        <dbReference type="SAM" id="MobiDB-lite"/>
    </source>
</evidence>
<protein>
    <submittedName>
        <fullName evidence="2">Putative ovule protein</fullName>
    </submittedName>
</protein>
<dbReference type="AlphaFoldDB" id="A0A0V0HDR1"/>
<sequence>MVAPKEIKRSETTSTTSQLSKAHLHPFKSSTIPLFQSDPQKSKRSNMPSLVPSSPSYTIPAEDQRFNGFWHNPRNTKPTKNIPP</sequence>
<dbReference type="EMBL" id="GEDG01021094">
    <property type="protein sequence ID" value="JAP18588.1"/>
    <property type="molecule type" value="Transcribed_RNA"/>
</dbReference>
<reference evidence="2" key="1">
    <citation type="submission" date="2015-12" db="EMBL/GenBank/DDBJ databases">
        <title>Gene expression during late stages of embryo sac development: a critical building block for successful pollen-pistil interactions.</title>
        <authorList>
            <person name="Liu Y."/>
            <person name="Joly V."/>
            <person name="Sabar M."/>
            <person name="Matton D.P."/>
        </authorList>
    </citation>
    <scope>NUCLEOTIDE SEQUENCE</scope>
</reference>